<accession>A0A6P8YCP5</accession>
<gene>
    <name evidence="2" type="primary">LOC117642919</name>
</gene>
<dbReference type="InParanoid" id="A0A6P8YCP5"/>
<organism evidence="2">
    <name type="scientific">Thrips palmi</name>
    <name type="common">Melon thrips</name>
    <dbReference type="NCBI Taxonomy" id="161013"/>
    <lineage>
        <taxon>Eukaryota</taxon>
        <taxon>Metazoa</taxon>
        <taxon>Ecdysozoa</taxon>
        <taxon>Arthropoda</taxon>
        <taxon>Hexapoda</taxon>
        <taxon>Insecta</taxon>
        <taxon>Pterygota</taxon>
        <taxon>Neoptera</taxon>
        <taxon>Paraneoptera</taxon>
        <taxon>Thysanoptera</taxon>
        <taxon>Terebrantia</taxon>
        <taxon>Thripoidea</taxon>
        <taxon>Thripidae</taxon>
        <taxon>Thrips</taxon>
    </lineage>
</organism>
<keyword evidence="1" id="KW-1185">Reference proteome</keyword>
<dbReference type="AlphaFoldDB" id="A0A6P8YCP5"/>
<dbReference type="GeneID" id="117642919"/>
<evidence type="ECO:0000313" key="2">
    <source>
        <dbReference type="RefSeq" id="XP_034237448.1"/>
    </source>
</evidence>
<reference evidence="2" key="1">
    <citation type="submission" date="2025-08" db="UniProtKB">
        <authorList>
            <consortium name="RefSeq"/>
        </authorList>
    </citation>
    <scope>IDENTIFICATION</scope>
    <source>
        <tissue evidence="2">Total insect</tissue>
    </source>
</reference>
<evidence type="ECO:0000313" key="1">
    <source>
        <dbReference type="Proteomes" id="UP000515158"/>
    </source>
</evidence>
<proteinExistence type="predicted"/>
<name>A0A6P8YCP5_THRPL</name>
<sequence>MPQRSMLMDGLRARLRPIHFFYGRCERQPTAGLLWLFAVQGTWFLAGGRLEAPRPDLCPEEDFLFDFTSLFLRGRSDAADALVVSLPQHRGSNVTALAGDSSCPAVLRRLINENARNHENIIC</sequence>
<protein>
    <submittedName>
        <fullName evidence="2">Uncharacterized protein LOC117642919</fullName>
    </submittedName>
</protein>
<dbReference type="RefSeq" id="XP_034237448.1">
    <property type="nucleotide sequence ID" value="XM_034381557.1"/>
</dbReference>
<dbReference type="Proteomes" id="UP000515158">
    <property type="component" value="Unplaced"/>
</dbReference>
<dbReference type="KEGG" id="tpal:117642919"/>